<dbReference type="InterPro" id="IPR036291">
    <property type="entry name" value="NAD(P)-bd_dom_sf"/>
</dbReference>
<evidence type="ECO:0000313" key="3">
    <source>
        <dbReference type="EMBL" id="GGJ65644.1"/>
    </source>
</evidence>
<reference evidence="3" key="1">
    <citation type="journal article" date="2014" name="Int. J. Syst. Evol. Microbiol.">
        <title>Complete genome sequence of Corynebacterium casei LMG S-19264T (=DSM 44701T), isolated from a smear-ripened cheese.</title>
        <authorList>
            <consortium name="US DOE Joint Genome Institute (JGI-PGF)"/>
            <person name="Walter F."/>
            <person name="Albersmeier A."/>
            <person name="Kalinowski J."/>
            <person name="Ruckert C."/>
        </authorList>
    </citation>
    <scope>NUCLEOTIDE SEQUENCE</scope>
    <source>
        <strain evidence="3">JCM 3086</strain>
    </source>
</reference>
<dbReference type="FunFam" id="3.40.50.720:FF:000084">
    <property type="entry name" value="Short-chain dehydrogenase reductase"/>
    <property type="match status" value="1"/>
</dbReference>
<dbReference type="SUPFAM" id="SSF51735">
    <property type="entry name" value="NAD(P)-binding Rossmann-fold domains"/>
    <property type="match status" value="1"/>
</dbReference>
<organism evidence="3 4">
    <name type="scientific">Streptomyces brasiliensis</name>
    <dbReference type="NCBI Taxonomy" id="1954"/>
    <lineage>
        <taxon>Bacteria</taxon>
        <taxon>Bacillati</taxon>
        <taxon>Actinomycetota</taxon>
        <taxon>Actinomycetes</taxon>
        <taxon>Kitasatosporales</taxon>
        <taxon>Streptomycetaceae</taxon>
        <taxon>Streptomyces</taxon>
    </lineage>
</organism>
<dbReference type="PRINTS" id="PR00080">
    <property type="entry name" value="SDRFAMILY"/>
</dbReference>
<dbReference type="Gene3D" id="3.40.50.720">
    <property type="entry name" value="NAD(P)-binding Rossmann-like Domain"/>
    <property type="match status" value="1"/>
</dbReference>
<evidence type="ECO:0000256" key="1">
    <source>
        <dbReference type="ARBA" id="ARBA00006484"/>
    </source>
</evidence>
<evidence type="ECO:0000256" key="2">
    <source>
        <dbReference type="ARBA" id="ARBA00023002"/>
    </source>
</evidence>
<dbReference type="AlphaFoldDB" id="A0A917P7L2"/>
<evidence type="ECO:0000313" key="4">
    <source>
        <dbReference type="Proteomes" id="UP000657574"/>
    </source>
</evidence>
<dbReference type="EMBL" id="BMQA01000087">
    <property type="protein sequence ID" value="GGJ65644.1"/>
    <property type="molecule type" value="Genomic_DNA"/>
</dbReference>
<dbReference type="PANTHER" id="PTHR42760">
    <property type="entry name" value="SHORT-CHAIN DEHYDROGENASES/REDUCTASES FAMILY MEMBER"/>
    <property type="match status" value="1"/>
</dbReference>
<keyword evidence="2" id="KW-0560">Oxidoreductase</keyword>
<dbReference type="PRINTS" id="PR00081">
    <property type="entry name" value="GDHRDH"/>
</dbReference>
<comment type="similarity">
    <text evidence="1">Belongs to the short-chain dehydrogenases/reductases (SDR) family.</text>
</comment>
<dbReference type="GO" id="GO:0016616">
    <property type="term" value="F:oxidoreductase activity, acting on the CH-OH group of donors, NAD or NADP as acceptor"/>
    <property type="evidence" value="ECO:0007669"/>
    <property type="project" value="TreeGrafter"/>
</dbReference>
<protein>
    <submittedName>
        <fullName evidence="3">Oxidoreductase</fullName>
    </submittedName>
</protein>
<keyword evidence="4" id="KW-1185">Reference proteome</keyword>
<proteinExistence type="inferred from homology"/>
<reference evidence="3" key="2">
    <citation type="submission" date="2020-09" db="EMBL/GenBank/DDBJ databases">
        <authorList>
            <person name="Sun Q."/>
            <person name="Ohkuma M."/>
        </authorList>
    </citation>
    <scope>NUCLEOTIDE SEQUENCE</scope>
    <source>
        <strain evidence="3">JCM 3086</strain>
    </source>
</reference>
<dbReference type="InterPro" id="IPR002347">
    <property type="entry name" value="SDR_fam"/>
</dbReference>
<name>A0A917P7L2_9ACTN</name>
<comment type="caution">
    <text evidence="3">The sequence shown here is derived from an EMBL/GenBank/DDBJ whole genome shotgun (WGS) entry which is preliminary data.</text>
</comment>
<dbReference type="InterPro" id="IPR020904">
    <property type="entry name" value="Sc_DH/Rdtase_CS"/>
</dbReference>
<dbReference type="PROSITE" id="PS00061">
    <property type="entry name" value="ADH_SHORT"/>
    <property type="match status" value="1"/>
</dbReference>
<dbReference type="GO" id="GO:0030497">
    <property type="term" value="P:fatty acid elongation"/>
    <property type="evidence" value="ECO:0007669"/>
    <property type="project" value="TreeGrafter"/>
</dbReference>
<dbReference type="RefSeq" id="WP_229841564.1">
    <property type="nucleotide sequence ID" value="NZ_BMQA01000087.1"/>
</dbReference>
<dbReference type="Proteomes" id="UP000657574">
    <property type="component" value="Unassembled WGS sequence"/>
</dbReference>
<sequence>MADTPMRRVAVVTGGAGGLAADIASNLARDSFGVALLDLNGEGLELTCKVLRGAVPGVDVIAVTSDLSDEAAVEEAFGRVEDHFGRVDVLVNTAGGSGTESAPTLEDISADLWNRVLSFNVTSAFLCARYAVPLMRRNGFGRIVNFSSLVANGISGPSGTVGARLAYATSKAAINGFTKQLSKDLGGTGITVNAVSPGLIIPSEGRVRRSFESLSPEAQAATTAAIPMGRTGTGEEIAAAVSYLVSDAAGFTSGAILNVDGAA</sequence>
<gene>
    <name evidence="3" type="ORF">GCM10010121_090350</name>
</gene>
<dbReference type="Pfam" id="PF13561">
    <property type="entry name" value="adh_short_C2"/>
    <property type="match status" value="1"/>
</dbReference>
<accession>A0A917P7L2</accession>
<dbReference type="PANTHER" id="PTHR42760:SF129">
    <property type="entry name" value="OXIDOREDUCTASE"/>
    <property type="match status" value="1"/>
</dbReference>